<evidence type="ECO:0000313" key="3">
    <source>
        <dbReference type="Proteomes" id="UP000320672"/>
    </source>
</evidence>
<keyword evidence="3" id="KW-1185">Reference proteome</keyword>
<feature type="signal peptide" evidence="1">
    <location>
        <begin position="1"/>
        <end position="24"/>
    </location>
</feature>
<evidence type="ECO:0000313" key="2">
    <source>
        <dbReference type="EMBL" id="QDS92753.1"/>
    </source>
</evidence>
<proteinExistence type="predicted"/>
<gene>
    <name evidence="2" type="ORF">FF011L_15020</name>
</gene>
<protein>
    <recommendedName>
        <fullName evidence="4">Secreted protein</fullName>
    </recommendedName>
</protein>
<feature type="chain" id="PRO_5021860099" description="Secreted protein" evidence="1">
    <location>
        <begin position="25"/>
        <end position="160"/>
    </location>
</feature>
<reference evidence="2 3" key="1">
    <citation type="submission" date="2019-02" db="EMBL/GenBank/DDBJ databases">
        <title>Deep-cultivation of Planctomycetes and their phenomic and genomic characterization uncovers novel biology.</title>
        <authorList>
            <person name="Wiegand S."/>
            <person name="Jogler M."/>
            <person name="Boedeker C."/>
            <person name="Pinto D."/>
            <person name="Vollmers J."/>
            <person name="Rivas-Marin E."/>
            <person name="Kohn T."/>
            <person name="Peeters S.H."/>
            <person name="Heuer A."/>
            <person name="Rast P."/>
            <person name="Oberbeckmann S."/>
            <person name="Bunk B."/>
            <person name="Jeske O."/>
            <person name="Meyerdierks A."/>
            <person name="Storesund J.E."/>
            <person name="Kallscheuer N."/>
            <person name="Luecker S."/>
            <person name="Lage O.M."/>
            <person name="Pohl T."/>
            <person name="Merkel B.J."/>
            <person name="Hornburger P."/>
            <person name="Mueller R.-W."/>
            <person name="Bruemmer F."/>
            <person name="Labrenz M."/>
            <person name="Spormann A.M."/>
            <person name="Op den Camp H."/>
            <person name="Overmann J."/>
            <person name="Amann R."/>
            <person name="Jetten M.S.M."/>
            <person name="Mascher T."/>
            <person name="Medema M.H."/>
            <person name="Devos D.P."/>
            <person name="Kaster A.-K."/>
            <person name="Ovreas L."/>
            <person name="Rohde M."/>
            <person name="Galperin M.Y."/>
            <person name="Jogler C."/>
        </authorList>
    </citation>
    <scope>NUCLEOTIDE SEQUENCE [LARGE SCALE GENOMIC DNA]</scope>
    <source>
        <strain evidence="2 3">FF011L</strain>
    </source>
</reference>
<keyword evidence="1" id="KW-0732">Signal</keyword>
<evidence type="ECO:0000256" key="1">
    <source>
        <dbReference type="SAM" id="SignalP"/>
    </source>
</evidence>
<dbReference type="Proteomes" id="UP000320672">
    <property type="component" value="Chromosome"/>
</dbReference>
<dbReference type="KEGG" id="rml:FF011L_15020"/>
<organism evidence="2 3">
    <name type="scientific">Roseimaritima multifibrata</name>
    <dbReference type="NCBI Taxonomy" id="1930274"/>
    <lineage>
        <taxon>Bacteria</taxon>
        <taxon>Pseudomonadati</taxon>
        <taxon>Planctomycetota</taxon>
        <taxon>Planctomycetia</taxon>
        <taxon>Pirellulales</taxon>
        <taxon>Pirellulaceae</taxon>
        <taxon>Roseimaritima</taxon>
    </lineage>
</organism>
<dbReference type="EMBL" id="CP036262">
    <property type="protein sequence ID" value="QDS92753.1"/>
    <property type="molecule type" value="Genomic_DNA"/>
</dbReference>
<name>A0A517MCY4_9BACT</name>
<dbReference type="AlphaFoldDB" id="A0A517MCY4"/>
<dbReference type="OrthoDB" id="292155at2"/>
<sequence precursor="true">MPALRLCVGFLGGCLLAATVVAQAPQPVPLGAHAPQGAGQPYVVLTEPNDWLTADGPTAPRRVPHLVLREHAPARPDGWQDPTAKHQCYPGQHKLKHAYHKHLLQEENAYVTNPRATVPQANTIQQTKVPYSYGYFGAGNNRHWALHYGAKQNMTRWSKR</sequence>
<accession>A0A517MCY4</accession>
<evidence type="ECO:0008006" key="4">
    <source>
        <dbReference type="Google" id="ProtNLM"/>
    </source>
</evidence>
<dbReference type="RefSeq" id="WP_145350958.1">
    <property type="nucleotide sequence ID" value="NZ_CP036262.1"/>
</dbReference>